<gene>
    <name evidence="6" type="ORF">CHI95_17350</name>
</gene>
<dbReference type="PANTHER" id="PTHR33420">
    <property type="entry name" value="FIMBRIAL SUBUNIT ELFA-RELATED"/>
    <property type="match status" value="1"/>
</dbReference>
<comment type="subcellular location">
    <subcellularLocation>
        <location evidence="1">Fimbrium</location>
    </subcellularLocation>
</comment>
<keyword evidence="3" id="KW-0732">Signal</keyword>
<evidence type="ECO:0000313" key="7">
    <source>
        <dbReference type="Proteomes" id="UP000216001"/>
    </source>
</evidence>
<keyword evidence="4" id="KW-0281">Fimbrium</keyword>
<dbReference type="PANTHER" id="PTHR33420:SF3">
    <property type="entry name" value="FIMBRIAL SUBUNIT ELFA"/>
    <property type="match status" value="1"/>
</dbReference>
<dbReference type="InterPro" id="IPR050263">
    <property type="entry name" value="Bact_Fimbrial_Adh_Pro"/>
</dbReference>
<accession>A0A264VR50</accession>
<dbReference type="AlphaFoldDB" id="A0A264VR50"/>
<dbReference type="InterPro" id="IPR036937">
    <property type="entry name" value="Adhesion_dom_fimbrial_sf"/>
</dbReference>
<dbReference type="InterPro" id="IPR008966">
    <property type="entry name" value="Adhesion_dom_sf"/>
</dbReference>
<protein>
    <submittedName>
        <fullName evidence="6">Type 1 fimbrial protein</fullName>
    </submittedName>
</protein>
<sequence>MIMVVIQNLNTVVAEIRVKRYHQSNRFARSIDMNIRCLGIVLLGLGSFSAVAEIADEKLSRQTLLDVHSTVHLTGSVYASPCVLELETQEQYVDLGDINAREFHRIGDRSTPVAFNIRLKDCQRGASKSFVNAAGEATQNAQRYYLTGESAVSLSIAGDTDFFNPDLVRVTGDVRGAGLRISSKDHQNLMVNQPTSSWVIKPGDNNITLNASLESTAQSVSAGTFSGLVRLKLEYL</sequence>
<dbReference type="EMBL" id="NOWC01000023">
    <property type="protein sequence ID" value="OZS73307.1"/>
    <property type="molecule type" value="Genomic_DNA"/>
</dbReference>
<proteinExistence type="inferred from homology"/>
<evidence type="ECO:0000256" key="2">
    <source>
        <dbReference type="ARBA" id="ARBA00006671"/>
    </source>
</evidence>
<dbReference type="GO" id="GO:0009289">
    <property type="term" value="C:pilus"/>
    <property type="evidence" value="ECO:0007669"/>
    <property type="project" value="UniProtKB-SubCell"/>
</dbReference>
<name>A0A264VR50_PRORE</name>
<dbReference type="Pfam" id="PF00419">
    <property type="entry name" value="Fimbrial"/>
    <property type="match status" value="1"/>
</dbReference>
<organism evidence="6 7">
    <name type="scientific">Providencia rettgeri</name>
    <dbReference type="NCBI Taxonomy" id="587"/>
    <lineage>
        <taxon>Bacteria</taxon>
        <taxon>Pseudomonadati</taxon>
        <taxon>Pseudomonadota</taxon>
        <taxon>Gammaproteobacteria</taxon>
        <taxon>Enterobacterales</taxon>
        <taxon>Morganellaceae</taxon>
        <taxon>Providencia</taxon>
    </lineage>
</organism>
<dbReference type="GO" id="GO:0043709">
    <property type="term" value="P:cell adhesion involved in single-species biofilm formation"/>
    <property type="evidence" value="ECO:0007669"/>
    <property type="project" value="TreeGrafter"/>
</dbReference>
<evidence type="ECO:0000313" key="6">
    <source>
        <dbReference type="EMBL" id="OZS73307.1"/>
    </source>
</evidence>
<evidence type="ECO:0000256" key="4">
    <source>
        <dbReference type="ARBA" id="ARBA00023263"/>
    </source>
</evidence>
<reference evidence="6 7" key="1">
    <citation type="submission" date="2017-07" db="EMBL/GenBank/DDBJ databases">
        <title>blaIMP-27 on transferable plasmids in Proteus mirabilis and Providencia rettgeri.</title>
        <authorList>
            <person name="Potter R."/>
        </authorList>
    </citation>
    <scope>NUCLEOTIDE SEQUENCE [LARGE SCALE GENOMIC DNA]</scope>
    <source>
        <strain evidence="6 7">PR1</strain>
    </source>
</reference>
<dbReference type="Proteomes" id="UP000216001">
    <property type="component" value="Unassembled WGS sequence"/>
</dbReference>
<dbReference type="Gene3D" id="2.60.40.1090">
    <property type="entry name" value="Fimbrial-type adhesion domain"/>
    <property type="match status" value="1"/>
</dbReference>
<dbReference type="SUPFAM" id="SSF49401">
    <property type="entry name" value="Bacterial adhesins"/>
    <property type="match status" value="1"/>
</dbReference>
<evidence type="ECO:0000256" key="3">
    <source>
        <dbReference type="ARBA" id="ARBA00022729"/>
    </source>
</evidence>
<evidence type="ECO:0000256" key="1">
    <source>
        <dbReference type="ARBA" id="ARBA00004561"/>
    </source>
</evidence>
<evidence type="ECO:0000259" key="5">
    <source>
        <dbReference type="Pfam" id="PF00419"/>
    </source>
</evidence>
<comment type="similarity">
    <text evidence="2">Belongs to the fimbrial protein family.</text>
</comment>
<feature type="domain" description="Fimbrial-type adhesion" evidence="5">
    <location>
        <begin position="72"/>
        <end position="235"/>
    </location>
</feature>
<dbReference type="InterPro" id="IPR000259">
    <property type="entry name" value="Adhesion_dom_fimbrial"/>
</dbReference>
<comment type="caution">
    <text evidence="6">The sequence shown here is derived from an EMBL/GenBank/DDBJ whole genome shotgun (WGS) entry which is preliminary data.</text>
</comment>